<dbReference type="KEGG" id="scn:Solca_2761"/>
<dbReference type="SUPFAM" id="SSF54427">
    <property type="entry name" value="NTF2-like"/>
    <property type="match status" value="1"/>
</dbReference>
<dbReference type="eggNOG" id="COG5485">
    <property type="taxonomic scope" value="Bacteria"/>
</dbReference>
<keyword evidence="2" id="KW-1185">Reference proteome</keyword>
<dbReference type="AlphaFoldDB" id="H8KS02"/>
<dbReference type="RefSeq" id="WP_014681017.1">
    <property type="nucleotide sequence ID" value="NC_017770.1"/>
</dbReference>
<dbReference type="InterPro" id="IPR011008">
    <property type="entry name" value="Dimeric_a/b-barrel"/>
</dbReference>
<evidence type="ECO:0000313" key="1">
    <source>
        <dbReference type="EMBL" id="AFD07790.1"/>
    </source>
</evidence>
<evidence type="ECO:0000313" key="2">
    <source>
        <dbReference type="Proteomes" id="UP000007590"/>
    </source>
</evidence>
<dbReference type="eggNOG" id="COG2329">
    <property type="taxonomic scope" value="Bacteria"/>
</dbReference>
<sequence>MGFAEPIKPLFKAFPDIHWNLEDLIAEDNKVVVKWDWKGTHSGKFTTFVATGKQITASGIAIYHLSHGKIISTTIHTDRLGFLQQINALPDDLASLSNDPVNEVQFIDKFLVPAAAKKEFYDRLDINRNFIKKLPGFIRDNAYEYTDENGNTVCITIALWKDKEALSAAKTAVQEEYKKRDSIRLNCLNV</sequence>
<name>H8KS02_SOLCM</name>
<accession>H8KS02</accession>
<proteinExistence type="predicted"/>
<dbReference type="Gene3D" id="3.10.450.50">
    <property type="match status" value="1"/>
</dbReference>
<dbReference type="OrthoDB" id="7876517at2"/>
<dbReference type="PANTHER" id="PTHR38436:SF1">
    <property type="entry name" value="ESTER CYCLASE"/>
    <property type="match status" value="1"/>
</dbReference>
<organism evidence="1 2">
    <name type="scientific">Solitalea canadensis (strain ATCC 29591 / DSM 3403 / JCM 21819 / LMG 8368 / NBRC 15130 / NCIMB 12057 / USAM 9D)</name>
    <name type="common">Flexibacter canadensis</name>
    <dbReference type="NCBI Taxonomy" id="929556"/>
    <lineage>
        <taxon>Bacteria</taxon>
        <taxon>Pseudomonadati</taxon>
        <taxon>Bacteroidota</taxon>
        <taxon>Sphingobacteriia</taxon>
        <taxon>Sphingobacteriales</taxon>
        <taxon>Sphingobacteriaceae</taxon>
        <taxon>Solitalea</taxon>
    </lineage>
</organism>
<reference evidence="1" key="1">
    <citation type="submission" date="2012-02" db="EMBL/GenBank/DDBJ databases">
        <title>The complete genome of Solitalea canadensis DSM 3403.</title>
        <authorList>
            <consortium name="US DOE Joint Genome Institute (JGI-PGF)"/>
            <person name="Lucas S."/>
            <person name="Copeland A."/>
            <person name="Lapidus A."/>
            <person name="Glavina del Rio T."/>
            <person name="Dalin E."/>
            <person name="Tice H."/>
            <person name="Bruce D."/>
            <person name="Goodwin L."/>
            <person name="Pitluck S."/>
            <person name="Peters L."/>
            <person name="Ovchinnikova G."/>
            <person name="Lu M."/>
            <person name="Kyrpides N."/>
            <person name="Mavromatis K."/>
            <person name="Ivanova N."/>
            <person name="Brettin T."/>
            <person name="Detter J.C."/>
            <person name="Han C."/>
            <person name="Larimer F."/>
            <person name="Land M."/>
            <person name="Hauser L."/>
            <person name="Markowitz V."/>
            <person name="Cheng J.-F."/>
            <person name="Hugenholtz P."/>
            <person name="Woyke T."/>
            <person name="Wu D."/>
            <person name="Spring S."/>
            <person name="Schroeder M."/>
            <person name="Kopitz M."/>
            <person name="Brambilla E."/>
            <person name="Klenk H.-P."/>
            <person name="Eisen J.A."/>
        </authorList>
    </citation>
    <scope>NUCLEOTIDE SEQUENCE</scope>
    <source>
        <strain evidence="1">DSM 3403</strain>
    </source>
</reference>
<dbReference type="SUPFAM" id="SSF54909">
    <property type="entry name" value="Dimeric alpha+beta barrel"/>
    <property type="match status" value="1"/>
</dbReference>
<gene>
    <name evidence="1" type="ordered locus">Solca_2761</name>
</gene>
<dbReference type="STRING" id="929556.Solca_2761"/>
<dbReference type="Pfam" id="PF07366">
    <property type="entry name" value="SnoaL"/>
    <property type="match status" value="1"/>
</dbReference>
<dbReference type="InterPro" id="IPR032710">
    <property type="entry name" value="NTF2-like_dom_sf"/>
</dbReference>
<dbReference type="EMBL" id="CP003349">
    <property type="protein sequence ID" value="AFD07790.1"/>
    <property type="molecule type" value="Genomic_DNA"/>
</dbReference>
<dbReference type="GO" id="GO:0030638">
    <property type="term" value="P:polyketide metabolic process"/>
    <property type="evidence" value="ECO:0007669"/>
    <property type="project" value="InterPro"/>
</dbReference>
<protein>
    <submittedName>
        <fullName evidence="1">Putative ester cyclase</fullName>
    </submittedName>
</protein>
<dbReference type="HOGENOM" id="CLU_1427134_0_0_10"/>
<dbReference type="Proteomes" id="UP000007590">
    <property type="component" value="Chromosome"/>
</dbReference>
<dbReference type="PANTHER" id="PTHR38436">
    <property type="entry name" value="POLYKETIDE CYCLASE SNOAL-LIKE DOMAIN"/>
    <property type="match status" value="1"/>
</dbReference>
<dbReference type="InterPro" id="IPR009959">
    <property type="entry name" value="Cyclase_SnoaL-like"/>
</dbReference>
<dbReference type="Gene3D" id="3.30.70.100">
    <property type="match status" value="1"/>
</dbReference>